<dbReference type="PANTHER" id="PTHR38505">
    <property type="entry name" value="HYPOTHETICAL PROTEIN LOC100362176"/>
    <property type="match status" value="1"/>
</dbReference>
<dbReference type="GeneTree" id="ENSGT00940000174564"/>
<keyword evidence="2" id="KW-1133">Transmembrane helix</keyword>
<feature type="signal peptide" evidence="3">
    <location>
        <begin position="1"/>
        <end position="24"/>
    </location>
</feature>
<dbReference type="Proteomes" id="UP000005226">
    <property type="component" value="Chromosome 22"/>
</dbReference>
<organism evidence="4 5">
    <name type="scientific">Takifugu rubripes</name>
    <name type="common">Japanese pufferfish</name>
    <name type="synonym">Fugu rubripes</name>
    <dbReference type="NCBI Taxonomy" id="31033"/>
    <lineage>
        <taxon>Eukaryota</taxon>
        <taxon>Metazoa</taxon>
        <taxon>Chordata</taxon>
        <taxon>Craniata</taxon>
        <taxon>Vertebrata</taxon>
        <taxon>Euteleostomi</taxon>
        <taxon>Actinopterygii</taxon>
        <taxon>Neopterygii</taxon>
        <taxon>Teleostei</taxon>
        <taxon>Neoteleostei</taxon>
        <taxon>Acanthomorphata</taxon>
        <taxon>Eupercaria</taxon>
        <taxon>Tetraodontiformes</taxon>
        <taxon>Tetradontoidea</taxon>
        <taxon>Tetraodontidae</taxon>
        <taxon>Takifugu</taxon>
    </lineage>
</organism>
<dbReference type="Ensembl" id="ENSTRUT00000071366.1">
    <property type="protein sequence ID" value="ENSTRUP00000068833.1"/>
    <property type="gene ID" value="ENSTRUG00000027955.1"/>
</dbReference>
<evidence type="ECO:0000313" key="5">
    <source>
        <dbReference type="Proteomes" id="UP000005226"/>
    </source>
</evidence>
<evidence type="ECO:0000313" key="4">
    <source>
        <dbReference type="Ensembl" id="ENSTRUP00000068833.1"/>
    </source>
</evidence>
<protein>
    <recommendedName>
        <fullName evidence="6">Granulins domain-containing protein</fullName>
    </recommendedName>
</protein>
<evidence type="ECO:0008006" key="6">
    <source>
        <dbReference type="Google" id="ProtNLM"/>
    </source>
</evidence>
<evidence type="ECO:0000256" key="3">
    <source>
        <dbReference type="SAM" id="SignalP"/>
    </source>
</evidence>
<proteinExistence type="predicted"/>
<dbReference type="InterPro" id="IPR031696">
    <property type="entry name" value="DUF4719"/>
</dbReference>
<feature type="compositionally biased region" description="Polar residues" evidence="1">
    <location>
        <begin position="116"/>
        <end position="126"/>
    </location>
</feature>
<feature type="region of interest" description="Disordered" evidence="1">
    <location>
        <begin position="116"/>
        <end position="136"/>
    </location>
</feature>
<feature type="chain" id="PRO_5025386891" description="Granulins domain-containing protein" evidence="3">
    <location>
        <begin position="25"/>
        <end position="315"/>
    </location>
</feature>
<dbReference type="Pfam" id="PF15843">
    <property type="entry name" value="DUF4719"/>
    <property type="match status" value="1"/>
</dbReference>
<reference evidence="4" key="3">
    <citation type="submission" date="2025-09" db="UniProtKB">
        <authorList>
            <consortium name="Ensembl"/>
        </authorList>
    </citation>
    <scope>IDENTIFICATION</scope>
</reference>
<name>A0A674N551_TAKRU</name>
<keyword evidence="3" id="KW-0732">Signal</keyword>
<reference evidence="4 5" key="1">
    <citation type="journal article" date="2011" name="Genome Biol. Evol.">
        <title>Integration of the genetic map and genome assembly of fugu facilitates insights into distinct features of genome evolution in teleosts and mammals.</title>
        <authorList>
            <person name="Kai W."/>
            <person name="Kikuchi K."/>
            <person name="Tohari S."/>
            <person name="Chew A.K."/>
            <person name="Tay A."/>
            <person name="Fujiwara A."/>
            <person name="Hosoya S."/>
            <person name="Suetake H."/>
            <person name="Naruse K."/>
            <person name="Brenner S."/>
            <person name="Suzuki Y."/>
            <person name="Venkatesh B."/>
        </authorList>
    </citation>
    <scope>NUCLEOTIDE SEQUENCE [LARGE SCALE GENOMIC DNA]</scope>
</reference>
<keyword evidence="2" id="KW-0472">Membrane</keyword>
<feature type="transmembrane region" description="Helical" evidence="2">
    <location>
        <begin position="84"/>
        <end position="100"/>
    </location>
</feature>
<evidence type="ECO:0000256" key="1">
    <source>
        <dbReference type="SAM" id="MobiDB-lite"/>
    </source>
</evidence>
<sequence>MLFHKHQALAALLLSLFVRTLVSSLHRCGQEVCPDEHGCCPDEHGCCPDEHGCCPHGSNSSAVVCCQRLTSKTYYNIAMVTRKLSGVLLLLLLFALGYSLQRLLCSRTGRLAQAQNGHPAVTTSQDPLMESGTRRRGARLHEPIPRRADLPQVKPFGYLGDRQSAVHVLFVGEQDEGPPAQLLAPQRVLQLSVRLVQTLPVRTVHHEHDGRHVVVEALPVLPHLPLAADVPHGQSHVLPVLFGVQHLHVEADGGRSGDEGVVLQLVEEGRLPALSRPRSRTWACGCLDPRCPMVRCQLDSLPLGALLQQYLPAAV</sequence>
<dbReference type="AlphaFoldDB" id="A0A674N551"/>
<evidence type="ECO:0000256" key="2">
    <source>
        <dbReference type="SAM" id="Phobius"/>
    </source>
</evidence>
<dbReference type="InParanoid" id="A0A674N551"/>
<reference evidence="4" key="2">
    <citation type="submission" date="2025-08" db="UniProtKB">
        <authorList>
            <consortium name="Ensembl"/>
        </authorList>
    </citation>
    <scope>IDENTIFICATION</scope>
</reference>
<accession>A0A674N551</accession>
<keyword evidence="2" id="KW-0812">Transmembrane</keyword>
<dbReference type="PANTHER" id="PTHR38505:SF1">
    <property type="entry name" value="RIKEN CDNA 1110032F04 GENE"/>
    <property type="match status" value="1"/>
</dbReference>
<keyword evidence="5" id="KW-1185">Reference proteome</keyword>